<reference evidence="2" key="2">
    <citation type="submission" date="2020-07" db="EMBL/GenBank/DDBJ databases">
        <authorList>
            <person name="Vera ALvarez R."/>
            <person name="Arias-Moreno D.M."/>
            <person name="Jimenez-Jacinto V."/>
            <person name="Jimenez-Bremont J.F."/>
            <person name="Swaminathan K."/>
            <person name="Moose S.P."/>
            <person name="Guerrero-Gonzalez M.L."/>
            <person name="Marino-Ramirez L."/>
            <person name="Landsman D."/>
            <person name="Rodriguez-Kessler M."/>
            <person name="Delgado-Sanchez P."/>
        </authorList>
    </citation>
    <scope>NUCLEOTIDE SEQUENCE</scope>
    <source>
        <tissue evidence="2">Cladode</tissue>
    </source>
</reference>
<sequence>MANQAELQYAMMLMDAKHHLQGLLNSYPEERAALLAEKQELIAQLLQIRQNHDGGLQPLIITPLAKKIEILNVRVARLDNEHERNETDHVDVINAMRSEPVLVARTAHEADILINLRETHRWRGRVHILAGSPREIELVLLGAHIPYIVVE</sequence>
<accession>A0A7C8Z230</accession>
<dbReference type="EMBL" id="GISG01081860">
    <property type="protein sequence ID" value="MBA4632294.1"/>
    <property type="molecule type" value="Transcribed_RNA"/>
</dbReference>
<organism evidence="2">
    <name type="scientific">Opuntia streptacantha</name>
    <name type="common">Prickly pear cactus</name>
    <name type="synonym">Opuntia cardona</name>
    <dbReference type="NCBI Taxonomy" id="393608"/>
    <lineage>
        <taxon>Eukaryota</taxon>
        <taxon>Viridiplantae</taxon>
        <taxon>Streptophyta</taxon>
        <taxon>Embryophyta</taxon>
        <taxon>Tracheophyta</taxon>
        <taxon>Spermatophyta</taxon>
        <taxon>Magnoliopsida</taxon>
        <taxon>eudicotyledons</taxon>
        <taxon>Gunneridae</taxon>
        <taxon>Pentapetalae</taxon>
        <taxon>Caryophyllales</taxon>
        <taxon>Cactineae</taxon>
        <taxon>Cactaceae</taxon>
        <taxon>Opuntioideae</taxon>
        <taxon>Opuntia</taxon>
    </lineage>
</organism>
<protein>
    <submittedName>
        <fullName evidence="2">Uncharacterized protein</fullName>
    </submittedName>
</protein>
<proteinExistence type="predicted"/>
<evidence type="ECO:0000313" key="2">
    <source>
        <dbReference type="EMBL" id="MBA4632294.1"/>
    </source>
</evidence>
<evidence type="ECO:0000256" key="1">
    <source>
        <dbReference type="SAM" id="Coils"/>
    </source>
</evidence>
<name>A0A7C8Z230_OPUST</name>
<reference evidence="2" key="1">
    <citation type="journal article" date="2013" name="J. Plant Res.">
        <title>Effect of fungi and light on seed germination of three Opuntia species from semiarid lands of central Mexico.</title>
        <authorList>
            <person name="Delgado-Sanchez P."/>
            <person name="Jimenez-Bremont J.F."/>
            <person name="Guerrero-Gonzalez Mde L."/>
            <person name="Flores J."/>
        </authorList>
    </citation>
    <scope>NUCLEOTIDE SEQUENCE</scope>
    <source>
        <tissue evidence="2">Cladode</tissue>
    </source>
</reference>
<keyword evidence="1" id="KW-0175">Coiled coil</keyword>
<feature type="coiled-coil region" evidence="1">
    <location>
        <begin position="31"/>
        <end position="88"/>
    </location>
</feature>
<dbReference type="AlphaFoldDB" id="A0A7C8Z230"/>